<proteinExistence type="predicted"/>
<reference evidence="1" key="1">
    <citation type="submission" date="2020-05" db="EMBL/GenBank/DDBJ databases">
        <title>Mycena genomes resolve the evolution of fungal bioluminescence.</title>
        <authorList>
            <person name="Tsai I.J."/>
        </authorList>
    </citation>
    <scope>NUCLEOTIDE SEQUENCE</scope>
    <source>
        <strain evidence="1">CCC161011</strain>
    </source>
</reference>
<name>A0A8H6Z770_9AGAR</name>
<evidence type="ECO:0000313" key="2">
    <source>
        <dbReference type="Proteomes" id="UP000620124"/>
    </source>
</evidence>
<gene>
    <name evidence="1" type="ORF">MVEN_00060400</name>
</gene>
<organism evidence="1 2">
    <name type="scientific">Mycena venus</name>
    <dbReference type="NCBI Taxonomy" id="2733690"/>
    <lineage>
        <taxon>Eukaryota</taxon>
        <taxon>Fungi</taxon>
        <taxon>Dikarya</taxon>
        <taxon>Basidiomycota</taxon>
        <taxon>Agaricomycotina</taxon>
        <taxon>Agaricomycetes</taxon>
        <taxon>Agaricomycetidae</taxon>
        <taxon>Agaricales</taxon>
        <taxon>Marasmiineae</taxon>
        <taxon>Mycenaceae</taxon>
        <taxon>Mycena</taxon>
    </lineage>
</organism>
<dbReference type="OrthoDB" id="2836793at2759"/>
<sequence length="224" mass="25563">MEQVPEALHRHQQFVKRVLEMDWKHTGLLITIHPSHLSDRIEGLVTVEPDLALDYKSANGSERGYYKVTCGFQRHYESEEHWQALWGVFWMNDHTMKIGGPVAQCRRLRHNAPVIIFGSSQRKVHLVGYSDPTSQGIFTTEWPAELRWQYFVIDLEKNVRARWADKGNEGVATDEKSQPGKDAVKWKIGSLEELFGALPEPVATEAAGNVEDVLAVMILAMWNL</sequence>
<accession>A0A8H6Z770</accession>
<dbReference type="EMBL" id="JACAZI010000001">
    <property type="protein sequence ID" value="KAF7372022.1"/>
    <property type="molecule type" value="Genomic_DNA"/>
</dbReference>
<dbReference type="Proteomes" id="UP000620124">
    <property type="component" value="Unassembled WGS sequence"/>
</dbReference>
<protein>
    <submittedName>
        <fullName evidence="1">Uncharacterized protein</fullName>
    </submittedName>
</protein>
<evidence type="ECO:0000313" key="1">
    <source>
        <dbReference type="EMBL" id="KAF7372022.1"/>
    </source>
</evidence>
<keyword evidence="2" id="KW-1185">Reference proteome</keyword>
<comment type="caution">
    <text evidence="1">The sequence shown here is derived from an EMBL/GenBank/DDBJ whole genome shotgun (WGS) entry which is preliminary data.</text>
</comment>
<dbReference type="AlphaFoldDB" id="A0A8H6Z770"/>